<evidence type="ECO:0000256" key="2">
    <source>
        <dbReference type="ARBA" id="ARBA00022679"/>
    </source>
</evidence>
<dbReference type="PANTHER" id="PTHR30589:SF0">
    <property type="entry name" value="PHOSPHATIDYLGLYCEROL--PROLIPOPROTEIN DIACYLGLYCERYL TRANSFERASE"/>
    <property type="match status" value="1"/>
</dbReference>
<gene>
    <name evidence="7" type="ORF">METZ01_LOCUS362401</name>
</gene>
<dbReference type="GO" id="GO:0042158">
    <property type="term" value="P:lipoprotein biosynthetic process"/>
    <property type="evidence" value="ECO:0007669"/>
    <property type="project" value="InterPro"/>
</dbReference>
<name>A0A382SK19_9ZZZZ</name>
<feature type="non-terminal residue" evidence="7">
    <location>
        <position position="1"/>
    </location>
</feature>
<feature type="transmembrane region" description="Helical" evidence="6">
    <location>
        <begin position="101"/>
        <end position="120"/>
    </location>
</feature>
<dbReference type="PROSITE" id="PS01311">
    <property type="entry name" value="LGT"/>
    <property type="match status" value="1"/>
</dbReference>
<feature type="transmembrane region" description="Helical" evidence="6">
    <location>
        <begin position="72"/>
        <end position="94"/>
    </location>
</feature>
<feature type="transmembrane region" description="Helical" evidence="6">
    <location>
        <begin position="181"/>
        <end position="198"/>
    </location>
</feature>
<organism evidence="7">
    <name type="scientific">marine metagenome</name>
    <dbReference type="NCBI Taxonomy" id="408172"/>
    <lineage>
        <taxon>unclassified sequences</taxon>
        <taxon>metagenomes</taxon>
        <taxon>ecological metagenomes</taxon>
    </lineage>
</organism>
<dbReference type="GO" id="GO:0008961">
    <property type="term" value="F:phosphatidylglycerol-prolipoprotein diacylglyceryl transferase activity"/>
    <property type="evidence" value="ECO:0007669"/>
    <property type="project" value="InterPro"/>
</dbReference>
<keyword evidence="4 6" id="KW-1133">Transmembrane helix</keyword>
<keyword evidence="2" id="KW-0808">Transferase</keyword>
<feature type="transmembrane region" description="Helical" evidence="6">
    <location>
        <begin position="35"/>
        <end position="57"/>
    </location>
</feature>
<feature type="transmembrane region" description="Helical" evidence="6">
    <location>
        <begin position="156"/>
        <end position="174"/>
    </location>
</feature>
<dbReference type="HAMAP" id="MF_01147">
    <property type="entry name" value="Lgt"/>
    <property type="match status" value="1"/>
</dbReference>
<keyword evidence="3 6" id="KW-0812">Transmembrane</keyword>
<keyword evidence="5 6" id="KW-0472">Membrane</keyword>
<evidence type="ECO:0008006" key="8">
    <source>
        <dbReference type="Google" id="ProtNLM"/>
    </source>
</evidence>
<evidence type="ECO:0000256" key="3">
    <source>
        <dbReference type="ARBA" id="ARBA00022692"/>
    </source>
</evidence>
<dbReference type="Pfam" id="PF01790">
    <property type="entry name" value="LGT"/>
    <property type="match status" value="1"/>
</dbReference>
<evidence type="ECO:0000256" key="1">
    <source>
        <dbReference type="ARBA" id="ARBA00022475"/>
    </source>
</evidence>
<dbReference type="PANTHER" id="PTHR30589">
    <property type="entry name" value="PROLIPOPROTEIN DIACYLGLYCERYL TRANSFERASE"/>
    <property type="match status" value="1"/>
</dbReference>
<sequence length="242" mass="26980">VYWYGVMYLAGFLLGGLLGLVRAGRPNSDWTPQQVWDLLFYVALGVVLGGRFGYALFYNSAHYLQHPVSLLFIWKGGMSFHGGLLGVCVALYLYARRHQRAFLSVADFLAPLCALGLGAGRLGNFINQELWGRVSDVPWAMVFPAVGPPARHPSQLYEAGLEGLVLFAMVWIYSSRPRLPGRVSGLFLIGYAAFRFLIEFFREPDAHLGFLLIDRFSMGQLLCGPMLLIGLWLLYRGRPNSG</sequence>
<evidence type="ECO:0000256" key="6">
    <source>
        <dbReference type="SAM" id="Phobius"/>
    </source>
</evidence>
<dbReference type="GO" id="GO:0005886">
    <property type="term" value="C:plasma membrane"/>
    <property type="evidence" value="ECO:0007669"/>
    <property type="project" value="InterPro"/>
</dbReference>
<reference evidence="7" key="1">
    <citation type="submission" date="2018-05" db="EMBL/GenBank/DDBJ databases">
        <authorList>
            <person name="Lanie J.A."/>
            <person name="Ng W.-L."/>
            <person name="Kazmierczak K.M."/>
            <person name="Andrzejewski T.M."/>
            <person name="Davidsen T.M."/>
            <person name="Wayne K.J."/>
            <person name="Tettelin H."/>
            <person name="Glass J.I."/>
            <person name="Rusch D."/>
            <person name="Podicherti R."/>
            <person name="Tsui H.-C.T."/>
            <person name="Winkler M.E."/>
        </authorList>
    </citation>
    <scope>NUCLEOTIDE SEQUENCE</scope>
</reference>
<keyword evidence="1" id="KW-1003">Cell membrane</keyword>
<dbReference type="NCBIfam" id="TIGR00544">
    <property type="entry name" value="lgt"/>
    <property type="match status" value="1"/>
</dbReference>
<evidence type="ECO:0000256" key="5">
    <source>
        <dbReference type="ARBA" id="ARBA00023136"/>
    </source>
</evidence>
<feature type="transmembrane region" description="Helical" evidence="6">
    <location>
        <begin position="218"/>
        <end position="235"/>
    </location>
</feature>
<dbReference type="InterPro" id="IPR001640">
    <property type="entry name" value="Lgt"/>
</dbReference>
<proteinExistence type="inferred from homology"/>
<evidence type="ECO:0000313" key="7">
    <source>
        <dbReference type="EMBL" id="SVD09547.1"/>
    </source>
</evidence>
<dbReference type="EMBL" id="UINC01129274">
    <property type="protein sequence ID" value="SVD09547.1"/>
    <property type="molecule type" value="Genomic_DNA"/>
</dbReference>
<evidence type="ECO:0000256" key="4">
    <source>
        <dbReference type="ARBA" id="ARBA00022989"/>
    </source>
</evidence>
<accession>A0A382SK19</accession>
<feature type="transmembrane region" description="Helical" evidence="6">
    <location>
        <begin position="6"/>
        <end position="23"/>
    </location>
</feature>
<protein>
    <recommendedName>
        <fullName evidence="8">Prolipoprotein diacylglyceryl transferase</fullName>
    </recommendedName>
</protein>
<dbReference type="AlphaFoldDB" id="A0A382SK19"/>